<evidence type="ECO:0000256" key="1">
    <source>
        <dbReference type="SAM" id="MobiDB-lite"/>
    </source>
</evidence>
<dbReference type="Proteomes" id="UP000672602">
    <property type="component" value="Unassembled WGS sequence"/>
</dbReference>
<keyword evidence="2" id="KW-1133">Transmembrane helix</keyword>
<dbReference type="AlphaFoldDB" id="A0A8J7RXM2"/>
<evidence type="ECO:0000313" key="3">
    <source>
        <dbReference type="EMBL" id="MBP5856430.1"/>
    </source>
</evidence>
<comment type="caution">
    <text evidence="3">The sequence shown here is derived from an EMBL/GenBank/DDBJ whole genome shotgun (WGS) entry which is preliminary data.</text>
</comment>
<name>A0A8J7RXM2_9PROT</name>
<dbReference type="EMBL" id="JAGMWN010000002">
    <property type="protein sequence ID" value="MBP5856430.1"/>
    <property type="molecule type" value="Genomic_DNA"/>
</dbReference>
<keyword evidence="2" id="KW-0812">Transmembrane</keyword>
<reference evidence="3" key="1">
    <citation type="submission" date="2021-04" db="EMBL/GenBank/DDBJ databases">
        <authorList>
            <person name="Zhang D.-C."/>
        </authorList>
    </citation>
    <scope>NUCLEOTIDE SEQUENCE</scope>
    <source>
        <strain evidence="3">CGMCC 1.15697</strain>
    </source>
</reference>
<dbReference type="RefSeq" id="WP_210681005.1">
    <property type="nucleotide sequence ID" value="NZ_JAGMWN010000002.1"/>
</dbReference>
<keyword evidence="4" id="KW-1185">Reference proteome</keyword>
<protein>
    <submittedName>
        <fullName evidence="3">Uncharacterized protein</fullName>
    </submittedName>
</protein>
<gene>
    <name evidence="3" type="ORF">KAJ83_05385</name>
</gene>
<organism evidence="3 4">
    <name type="scientific">Marivibrio halodurans</name>
    <dbReference type="NCBI Taxonomy" id="2039722"/>
    <lineage>
        <taxon>Bacteria</taxon>
        <taxon>Pseudomonadati</taxon>
        <taxon>Pseudomonadota</taxon>
        <taxon>Alphaproteobacteria</taxon>
        <taxon>Rhodospirillales</taxon>
        <taxon>Rhodospirillaceae</taxon>
        <taxon>Marivibrio</taxon>
    </lineage>
</organism>
<accession>A0A8J7RXM2</accession>
<evidence type="ECO:0000313" key="4">
    <source>
        <dbReference type="Proteomes" id="UP000672602"/>
    </source>
</evidence>
<feature type="transmembrane region" description="Helical" evidence="2">
    <location>
        <begin position="12"/>
        <end position="32"/>
    </location>
</feature>
<keyword evidence="2" id="KW-0472">Membrane</keyword>
<proteinExistence type="predicted"/>
<feature type="region of interest" description="Disordered" evidence="1">
    <location>
        <begin position="103"/>
        <end position="136"/>
    </location>
</feature>
<sequence>MASQYMGVGPVAASFLKFFAMLLLVGMVAGCAQIEPSPTVREDGTFQFCPNPFNRHHVLMAARRHCAPLPAQPLGFETCPDDPLVDGWVFACRYNPGYDRLEIDDVRTKEPEEAKDADDPITDPDGDGAKAVEPAE</sequence>
<feature type="compositionally biased region" description="Basic and acidic residues" evidence="1">
    <location>
        <begin position="103"/>
        <end position="118"/>
    </location>
</feature>
<evidence type="ECO:0000256" key="2">
    <source>
        <dbReference type="SAM" id="Phobius"/>
    </source>
</evidence>